<organism evidence="1 2">
    <name type="scientific">Companilactobacillus ginsenosidimutans</name>
    <dbReference type="NCBI Taxonomy" id="1007676"/>
    <lineage>
        <taxon>Bacteria</taxon>
        <taxon>Bacillati</taxon>
        <taxon>Bacillota</taxon>
        <taxon>Bacilli</taxon>
        <taxon>Lactobacillales</taxon>
        <taxon>Lactobacillaceae</taxon>
        <taxon>Companilactobacillus</taxon>
    </lineage>
</organism>
<dbReference type="KEGG" id="lgn:ABM34_04330"/>
<keyword evidence="2" id="KW-1185">Reference proteome</keyword>
<dbReference type="STRING" id="1007676.ABM34_04330"/>
<proteinExistence type="predicted"/>
<protein>
    <recommendedName>
        <fullName evidence="3">Spore coat protein CotH</fullName>
    </recommendedName>
</protein>
<dbReference type="InterPro" id="IPR014867">
    <property type="entry name" value="Spore_coat_CotH_CotH2/3/7"/>
</dbReference>
<evidence type="ECO:0000313" key="1">
    <source>
        <dbReference type="EMBL" id="AKP66857.1"/>
    </source>
</evidence>
<dbReference type="RefSeq" id="WP_048703716.1">
    <property type="nucleotide sequence ID" value="NZ_CP012034.1"/>
</dbReference>
<evidence type="ECO:0008006" key="3">
    <source>
        <dbReference type="Google" id="ProtNLM"/>
    </source>
</evidence>
<evidence type="ECO:0000313" key="2">
    <source>
        <dbReference type="Proteomes" id="UP000036106"/>
    </source>
</evidence>
<reference evidence="2" key="1">
    <citation type="submission" date="2015-07" db="EMBL/GenBank/DDBJ databases">
        <title>Lactobacillus ginsenosidimutans/EMML 3141/ whole genome sequencing.</title>
        <authorList>
            <person name="Kim M.K."/>
            <person name="Im W.-T."/>
            <person name="Srinivasan S."/>
            <person name="Lee J.-J."/>
        </authorList>
    </citation>
    <scope>NUCLEOTIDE SEQUENCE [LARGE SCALE GENOMIC DNA]</scope>
    <source>
        <strain evidence="2">EMML 3041</strain>
    </source>
</reference>
<dbReference type="PATRIC" id="fig|1007676.4.peg.886"/>
<sequence>MSKKLIIKKDGKIIAQSESDSVSFTSDIQAGTKIENGDFKASYKNSAGESPEIDVPETYVTQSTMTLPLVEFFGDVSGMSKDDKKELSVKYTDPSNKYNFEGFVKVGWQGMSSINYSKKNYSMKIYTDDTYSTKKPVQVSDEWYATNKYVLKADYVDSTHVRNIVGAKLWKQVMADPSTVDILGQDDVYKKLASNGMYGSIDGFPCEVRINDEFMGLYTFNLDNTTEMTNVQDTDIKAIQMNAKGWGNVTMGWDVNAKLDGSSGDFKLETPDEGDRLTTAQQAVYNWIAFTQFYGFDSFKQNYGERYNIYNVIDYGLLMNFMNAQDNVCNNVGYLSLNGEMFFMLPYDMDGAFDLTFGGLTDYSRKGWVVGNKLLKLAFLSYPDVAVKRWNDLRKNVFTKENIVKILDDFKTKVGEYGYTLDKNVWPDIPSRKYATYEQIEQGIDDGLNFMDQQAKDGFKIVARQYANGFPGGYENSNKNILPPDKVSVESDEQGVHIKDGEQYANRDNESLILFDKSGNQVSKSDASKEITITGLTSGTKVNTGDYYLIYREENIDSPKVDVPEFTV</sequence>
<gene>
    <name evidence="1" type="ORF">ABM34_04330</name>
</gene>
<dbReference type="Pfam" id="PF08757">
    <property type="entry name" value="CotH"/>
    <property type="match status" value="1"/>
</dbReference>
<dbReference type="OrthoDB" id="2282177at2"/>
<dbReference type="Proteomes" id="UP000036106">
    <property type="component" value="Chromosome"/>
</dbReference>
<dbReference type="EMBL" id="CP012034">
    <property type="protein sequence ID" value="AKP66857.1"/>
    <property type="molecule type" value="Genomic_DNA"/>
</dbReference>
<accession>A0A0H4QFX3</accession>
<dbReference type="AlphaFoldDB" id="A0A0H4QFX3"/>
<name>A0A0H4QFX3_9LACO</name>